<dbReference type="STRING" id="940190.MPTP_1386"/>
<comment type="subcellular location">
    <subcellularLocation>
        <location evidence="2">Cytoplasm</location>
    </subcellularLocation>
</comment>
<dbReference type="Proteomes" id="UP000008456">
    <property type="component" value="Chromosome"/>
</dbReference>
<evidence type="ECO:0000313" key="5">
    <source>
        <dbReference type="Proteomes" id="UP000008456"/>
    </source>
</evidence>
<dbReference type="OrthoDB" id="9789668at2"/>
<gene>
    <name evidence="4" type="ordered locus">MPTP_1386</name>
</gene>
<evidence type="ECO:0000256" key="1">
    <source>
        <dbReference type="ARBA" id="ARBA00008791"/>
    </source>
</evidence>
<dbReference type="InterPro" id="IPR006016">
    <property type="entry name" value="UspA"/>
</dbReference>
<organism evidence="4 5">
    <name type="scientific">Melissococcus plutonius (strain ATCC 35311 / DSM 29964 / CIP 104052 / LMG 20360 / NCIMB 702443)</name>
    <dbReference type="NCBI Taxonomy" id="940190"/>
    <lineage>
        <taxon>Bacteria</taxon>
        <taxon>Bacillati</taxon>
        <taxon>Bacillota</taxon>
        <taxon>Bacilli</taxon>
        <taxon>Lactobacillales</taxon>
        <taxon>Enterococcaceae</taxon>
        <taxon>Melissococcus</taxon>
    </lineage>
</organism>
<accession>F3YBD7</accession>
<dbReference type="HOGENOM" id="CLU_049301_16_0_9"/>
<keyword evidence="2" id="KW-0963">Cytoplasm</keyword>
<reference evidence="4 5" key="1">
    <citation type="journal article" date="2011" name="J. Bacteriol.">
        <title>Complete genome sequence of Melissococcus plutonius ATCC 35311.</title>
        <authorList>
            <person name="Okumura K."/>
            <person name="Arai R."/>
            <person name="Okura M."/>
            <person name="Kirikae T."/>
            <person name="Takamatsu D."/>
            <person name="Osaki M."/>
            <person name="Miyoshi-Akiyama T."/>
        </authorList>
    </citation>
    <scope>NUCLEOTIDE SEQUENCE [LARGE SCALE GENOMIC DNA]</scope>
    <source>
        <strain evidence="5">ATCC 35311 / CIP 104052 / LMG 20360 / NCIMB 702443</strain>
    </source>
</reference>
<dbReference type="RefSeq" id="WP_013774251.1">
    <property type="nucleotide sequence ID" value="NC_015516.1"/>
</dbReference>
<dbReference type="EMBL" id="AP012200">
    <property type="protein sequence ID" value="BAK21815.1"/>
    <property type="molecule type" value="Genomic_DNA"/>
</dbReference>
<name>F3YBD7_MELPT</name>
<feature type="domain" description="UspA" evidence="3">
    <location>
        <begin position="4"/>
        <end position="151"/>
    </location>
</feature>
<evidence type="ECO:0000313" key="4">
    <source>
        <dbReference type="EMBL" id="BAK21815.1"/>
    </source>
</evidence>
<dbReference type="GO" id="GO:0005737">
    <property type="term" value="C:cytoplasm"/>
    <property type="evidence" value="ECO:0007669"/>
    <property type="project" value="UniProtKB-SubCell"/>
</dbReference>
<dbReference type="SUPFAM" id="SSF52402">
    <property type="entry name" value="Adenine nucleotide alpha hydrolases-like"/>
    <property type="match status" value="1"/>
</dbReference>
<dbReference type="PANTHER" id="PTHR46268:SF6">
    <property type="entry name" value="UNIVERSAL STRESS PROTEIN UP12"/>
    <property type="match status" value="1"/>
</dbReference>
<dbReference type="Gene3D" id="3.40.50.620">
    <property type="entry name" value="HUPs"/>
    <property type="match status" value="1"/>
</dbReference>
<dbReference type="PIRSF" id="PIRSF006276">
    <property type="entry name" value="UspA"/>
    <property type="match status" value="1"/>
</dbReference>
<dbReference type="PANTHER" id="PTHR46268">
    <property type="entry name" value="STRESS RESPONSE PROTEIN NHAX"/>
    <property type="match status" value="1"/>
</dbReference>
<dbReference type="AlphaFoldDB" id="F3YBD7"/>
<reference key="2">
    <citation type="submission" date="2011-04" db="EMBL/GenBank/DDBJ databases">
        <title>Whole genome sequence of Melissococcus plutonius ATCC 35311.</title>
        <authorList>
            <person name="Okumura K."/>
            <person name="Arai R."/>
            <person name="Osaki M."/>
            <person name="Okura M."/>
            <person name="Kirikae T."/>
            <person name="Takamatsu D."/>
            <person name="Akiyama T."/>
        </authorList>
    </citation>
    <scope>NUCLEOTIDE SEQUENCE</scope>
    <source>
        <strain>ATCC 35311</strain>
    </source>
</reference>
<keyword evidence="5" id="KW-1185">Reference proteome</keyword>
<dbReference type="Pfam" id="PF00582">
    <property type="entry name" value="Usp"/>
    <property type="match status" value="1"/>
</dbReference>
<dbReference type="KEGG" id="mps:MPTP_1386"/>
<dbReference type="InterPro" id="IPR006015">
    <property type="entry name" value="Universal_stress_UspA"/>
</dbReference>
<proteinExistence type="inferred from homology"/>
<evidence type="ECO:0000259" key="3">
    <source>
        <dbReference type="Pfam" id="PF00582"/>
    </source>
</evidence>
<dbReference type="InterPro" id="IPR014729">
    <property type="entry name" value="Rossmann-like_a/b/a_fold"/>
</dbReference>
<sequence>MLQEYKKIMVAIDGSNEARLAFLKAVNVAKRNKAQLLLVHIIDIRTYVNVSSFDAPFSGVDTLMDEQEKNTAEQILGDYENEAKQQGCTNIFKIIEYGSPKLMIARELPQKYEVDLIMLGATGLNAIERLFIGSVSEAVTRNAPCDVLIVHTDLENKASSKDKPTN</sequence>
<protein>
    <recommendedName>
        <fullName evidence="2">Universal stress protein</fullName>
    </recommendedName>
</protein>
<dbReference type="CDD" id="cd00293">
    <property type="entry name" value="USP-like"/>
    <property type="match status" value="1"/>
</dbReference>
<comment type="similarity">
    <text evidence="1 2">Belongs to the universal stress protein A family.</text>
</comment>
<evidence type="ECO:0000256" key="2">
    <source>
        <dbReference type="PIRNR" id="PIRNR006276"/>
    </source>
</evidence>
<dbReference type="PRINTS" id="PR01438">
    <property type="entry name" value="UNVRSLSTRESS"/>
</dbReference>